<dbReference type="PANTHER" id="PTHR47424">
    <property type="entry name" value="REGULATORY PROTEIN GAL4"/>
    <property type="match status" value="1"/>
</dbReference>
<dbReference type="PANTHER" id="PTHR47424:SF15">
    <property type="entry name" value="ZN(II)2CYS6 TRANSCRIPTION FACTOR (EUROFUNG)"/>
    <property type="match status" value="1"/>
</dbReference>
<feature type="region of interest" description="Disordered" evidence="4">
    <location>
        <begin position="880"/>
        <end position="924"/>
    </location>
</feature>
<dbReference type="CDD" id="cd02215">
    <property type="entry name" value="cupin_QDO_N_C"/>
    <property type="match status" value="1"/>
</dbReference>
<evidence type="ECO:0000313" key="6">
    <source>
        <dbReference type="EMBL" id="KAL2856290.1"/>
    </source>
</evidence>
<gene>
    <name evidence="6" type="ORF">BJX68DRAFT_253448</name>
</gene>
<keyword evidence="3" id="KW-0539">Nucleus</keyword>
<evidence type="ECO:0000256" key="2">
    <source>
        <dbReference type="ARBA" id="ARBA00023163"/>
    </source>
</evidence>
<dbReference type="Gene3D" id="2.60.120.10">
    <property type="entry name" value="Jelly Rolls"/>
    <property type="match status" value="2"/>
</dbReference>
<dbReference type="SMART" id="SM00906">
    <property type="entry name" value="Fungal_trans"/>
    <property type="match status" value="1"/>
</dbReference>
<dbReference type="InterPro" id="IPR007219">
    <property type="entry name" value="XnlR_reg_dom"/>
</dbReference>
<feature type="domain" description="Xylanolytic transcriptional activator regulatory" evidence="5">
    <location>
        <begin position="676"/>
        <end position="764"/>
    </location>
</feature>
<dbReference type="CDD" id="cd12148">
    <property type="entry name" value="fungal_TF_MHR"/>
    <property type="match status" value="1"/>
</dbReference>
<feature type="compositionally biased region" description="Acidic residues" evidence="4">
    <location>
        <begin position="448"/>
        <end position="467"/>
    </location>
</feature>
<keyword evidence="7" id="KW-1185">Reference proteome</keyword>
<sequence>MSSFWTNTPPDARVPYAIPQLEGERITIPGSKGAFRILASSKQTNGLMAVFQSGAVLSDAPGFHYHNHAHDVFLVTKGYLKLWNGDKCRIMGPGDFAYVPPGIVHNPELLGPHTETYGLITPGDWIDFFRYISEPYEGILVPETDNRDLKSILIPKVMAAKGKFDVVFQPNYVPPELGEWDKDDERLPEGQAPFYLRANTGPRWMLGGVLSRPFITTAQSNGVCAISSIESSSVYGEDSVLSKVMTFAKVDHCLAVQEGTLGVRLEGKEEVTIREGETVVVPAGQAFSLHFRSRFVRVWSFTDGDGIESLVQRAGQAFEPVVLPETAGGWDAAVVRDVAMDLGLEILVPVRSLRGRSGLVQPRPATGAGRRNTSATSCILVRIVRKKVEELNSKLQAAETKLSASPAHPTIDATPRSMPVDRSTLTPRTDLGEPLPSYNTNPNGGPDAEAETDAGADEASDPVEEEISELNHHTNGIEFHGSTSSVAFLGHLQKARDPQRTQDWPAAHTHAHAQSRVRPQEYSIVSTLHNAGFSPTNTAAQAQQSLTLAAVHEHNYYFDHAHVFMSGYFENIHFVHPFIDKEDFYLRAQDLWLRRTPTPDPSFVALYLSVLSFGALLRVWDEGQLGGLTRFEWSRKLFGEAQLYLNHLHFPNNLDAVQCLYLMAKICQNELNPNLAYMYLGLAIRTCLAAGFNRKVRHADPRADWISRTWWCVHSYPIRVSMLTICIRGIFSLEIEMSFSLGRPDTLGMDEYHNRPLPPRDNTQYAIIPWMVDFAQIIRKVSVQIYHRRMPLVEKLHVALAIEAELDGWMASLPGWIRPEFVDGGTGESGEAGAIDGAGGRNALRDPKWARRQRIVLGLRYYNVKMLLFRPFLNHYTSRSQSKGQARHQSHGRRSSVQDQGHAHPALSSAGNHPDEFTSTSPSTSTSDILITQVVRKCLDAAERTIAVMHDIYRLHTFFRCWWYNTTYITFATSTLLLPLSRPGFNLNLDHELDSVLHHDRLSSIHNSVRKAIDILEATDESVVARKSAEIIRYYLREFEERDRDRDRDRGYPLDEGHGAATAGGDGMEWAYGFGFPDCSFEGVARFFDDLGGLPVLDE</sequence>
<dbReference type="Pfam" id="PF04082">
    <property type="entry name" value="Fungal_trans"/>
    <property type="match status" value="1"/>
</dbReference>
<protein>
    <submittedName>
        <fullName evidence="6">RmlC-like cupin</fullName>
    </submittedName>
</protein>
<dbReference type="InterPro" id="IPR011051">
    <property type="entry name" value="RmlC_Cupin_sf"/>
</dbReference>
<keyword evidence="2" id="KW-0804">Transcription</keyword>
<dbReference type="InterPro" id="IPR051127">
    <property type="entry name" value="Fungal_SecMet_Regulators"/>
</dbReference>
<evidence type="ECO:0000256" key="1">
    <source>
        <dbReference type="ARBA" id="ARBA00023015"/>
    </source>
</evidence>
<evidence type="ECO:0000313" key="7">
    <source>
        <dbReference type="Proteomes" id="UP001610444"/>
    </source>
</evidence>
<keyword evidence="1" id="KW-0805">Transcription regulation</keyword>
<feature type="region of interest" description="Disordered" evidence="4">
    <location>
        <begin position="397"/>
        <end position="467"/>
    </location>
</feature>
<evidence type="ECO:0000256" key="4">
    <source>
        <dbReference type="SAM" id="MobiDB-lite"/>
    </source>
</evidence>
<dbReference type="InterPro" id="IPR013096">
    <property type="entry name" value="Cupin_2"/>
</dbReference>
<evidence type="ECO:0000259" key="5">
    <source>
        <dbReference type="SMART" id="SM00906"/>
    </source>
</evidence>
<name>A0ABR4KVJ0_9EURO</name>
<reference evidence="6 7" key="1">
    <citation type="submission" date="2024-07" db="EMBL/GenBank/DDBJ databases">
        <title>Section-level genome sequencing and comparative genomics of Aspergillus sections Usti and Cavernicolus.</title>
        <authorList>
            <consortium name="Lawrence Berkeley National Laboratory"/>
            <person name="Nybo J.L."/>
            <person name="Vesth T.C."/>
            <person name="Theobald S."/>
            <person name="Frisvad J.C."/>
            <person name="Larsen T.O."/>
            <person name="Kjaerboelling I."/>
            <person name="Rothschild-Mancinelli K."/>
            <person name="Lyhne E.K."/>
            <person name="Kogle M.E."/>
            <person name="Barry K."/>
            <person name="Clum A."/>
            <person name="Na H."/>
            <person name="Ledsgaard L."/>
            <person name="Lin J."/>
            <person name="Lipzen A."/>
            <person name="Kuo A."/>
            <person name="Riley R."/>
            <person name="Mondo S."/>
            <person name="LaButti K."/>
            <person name="Haridas S."/>
            <person name="Pangalinan J."/>
            <person name="Salamov A.A."/>
            <person name="Simmons B.A."/>
            <person name="Magnuson J.K."/>
            <person name="Chen J."/>
            <person name="Drula E."/>
            <person name="Henrissat B."/>
            <person name="Wiebenga A."/>
            <person name="Lubbers R.J."/>
            <person name="Gomes A.C."/>
            <person name="Macurrencykelacurrency M.R."/>
            <person name="Stajich J."/>
            <person name="Grigoriev I.V."/>
            <person name="Mortensen U.H."/>
            <person name="De vries R.P."/>
            <person name="Baker S.E."/>
            <person name="Andersen M.R."/>
        </authorList>
    </citation>
    <scope>NUCLEOTIDE SEQUENCE [LARGE SCALE GENOMIC DNA]</scope>
    <source>
        <strain evidence="6 7">CBS 756.74</strain>
    </source>
</reference>
<dbReference type="Proteomes" id="UP001610444">
    <property type="component" value="Unassembled WGS sequence"/>
</dbReference>
<proteinExistence type="predicted"/>
<comment type="caution">
    <text evidence="6">The sequence shown here is derived from an EMBL/GenBank/DDBJ whole genome shotgun (WGS) entry which is preliminary data.</text>
</comment>
<dbReference type="Pfam" id="PF07883">
    <property type="entry name" value="Cupin_2"/>
    <property type="match status" value="1"/>
</dbReference>
<evidence type="ECO:0000256" key="3">
    <source>
        <dbReference type="ARBA" id="ARBA00023242"/>
    </source>
</evidence>
<accession>A0ABR4KVJ0</accession>
<dbReference type="SUPFAM" id="SSF51182">
    <property type="entry name" value="RmlC-like cupins"/>
    <property type="match status" value="1"/>
</dbReference>
<dbReference type="EMBL" id="JBFXLR010000008">
    <property type="protein sequence ID" value="KAL2856290.1"/>
    <property type="molecule type" value="Genomic_DNA"/>
</dbReference>
<organism evidence="6 7">
    <name type="scientific">Aspergillus pseudodeflectus</name>
    <dbReference type="NCBI Taxonomy" id="176178"/>
    <lineage>
        <taxon>Eukaryota</taxon>
        <taxon>Fungi</taxon>
        <taxon>Dikarya</taxon>
        <taxon>Ascomycota</taxon>
        <taxon>Pezizomycotina</taxon>
        <taxon>Eurotiomycetes</taxon>
        <taxon>Eurotiomycetidae</taxon>
        <taxon>Eurotiales</taxon>
        <taxon>Aspergillaceae</taxon>
        <taxon>Aspergillus</taxon>
        <taxon>Aspergillus subgen. Nidulantes</taxon>
    </lineage>
</organism>
<dbReference type="RefSeq" id="XP_070902448.1">
    <property type="nucleotide sequence ID" value="XM_071042720.1"/>
</dbReference>
<dbReference type="GeneID" id="98157884"/>
<dbReference type="InterPro" id="IPR014710">
    <property type="entry name" value="RmlC-like_jellyroll"/>
</dbReference>
<feature type="compositionally biased region" description="Basic residues" evidence="4">
    <location>
        <begin position="885"/>
        <end position="894"/>
    </location>
</feature>